<evidence type="ECO:0000313" key="2">
    <source>
        <dbReference type="WBParaSite" id="RSKR_0000597900.1"/>
    </source>
</evidence>
<accession>A0AC35TZJ4</accession>
<dbReference type="Proteomes" id="UP000095286">
    <property type="component" value="Unplaced"/>
</dbReference>
<name>A0AC35TZJ4_9BILA</name>
<reference evidence="2" key="1">
    <citation type="submission" date="2016-11" db="UniProtKB">
        <authorList>
            <consortium name="WormBaseParasite"/>
        </authorList>
    </citation>
    <scope>IDENTIFICATION</scope>
    <source>
        <strain evidence="2">KR3021</strain>
    </source>
</reference>
<organism evidence="1 2">
    <name type="scientific">Rhabditophanes sp. KR3021</name>
    <dbReference type="NCBI Taxonomy" id="114890"/>
    <lineage>
        <taxon>Eukaryota</taxon>
        <taxon>Metazoa</taxon>
        <taxon>Ecdysozoa</taxon>
        <taxon>Nematoda</taxon>
        <taxon>Chromadorea</taxon>
        <taxon>Rhabditida</taxon>
        <taxon>Tylenchina</taxon>
        <taxon>Panagrolaimomorpha</taxon>
        <taxon>Strongyloidoidea</taxon>
        <taxon>Alloionematidae</taxon>
        <taxon>Rhabditophanes</taxon>
    </lineage>
</organism>
<dbReference type="WBParaSite" id="RSKR_0000597900.1">
    <property type="protein sequence ID" value="RSKR_0000597900.1"/>
    <property type="gene ID" value="RSKR_0000597900"/>
</dbReference>
<proteinExistence type="predicted"/>
<evidence type="ECO:0000313" key="1">
    <source>
        <dbReference type="Proteomes" id="UP000095286"/>
    </source>
</evidence>
<protein>
    <submittedName>
        <fullName evidence="2">G_PROTEIN_RECEP_F1_2 domain-containing protein</fullName>
    </submittedName>
</protein>
<sequence length="375" mass="42019">MALPEFTGIAHNCSSFHLAYPDPSTHLLTIVLSLFYYSFLFVLGLIGNLYIIILTLRHKSLQTVQNLFILNLAAADVILCVLSVPITPLTNIYKQWYFGANLCNIFGGLQAIAVFISTYSLCAISLDRYYRLVIKPQNNLTRRHAITATILIWTFSIALTLPYVTHMELQKYPGICGEFCTERWEDESQRKLYTLTLLILQAVVPFIIMALSYSAIFRSLHSRATSRILSIQQQVNLLCMLASTAGNAVTNDPTKINQLVQQKEKIIGQKKKITIILVSMVMIFALSSLPLNVISLVTELEGDLGFLSMADGTNLTYLCSLVVHALAMVVCLSNPLLYSFLNPEFREMVIKSLNCIPKTLNMGGPSMYYSQTEFV</sequence>